<protein>
    <recommendedName>
        <fullName evidence="4">Ubiquitin 3 binding protein But2 C-terminal domain-containing protein</fullName>
    </recommendedName>
</protein>
<gene>
    <name evidence="2" type="ORF">B0T18DRAFT_454049</name>
</gene>
<dbReference type="EMBL" id="JAUKUD010000001">
    <property type="protein sequence ID" value="KAK0754242.1"/>
    <property type="molecule type" value="Genomic_DNA"/>
</dbReference>
<dbReference type="AlphaFoldDB" id="A0AA40FAH6"/>
<name>A0AA40FAH6_9PEZI</name>
<dbReference type="Proteomes" id="UP001172155">
    <property type="component" value="Unassembled WGS sequence"/>
</dbReference>
<evidence type="ECO:0000313" key="2">
    <source>
        <dbReference type="EMBL" id="KAK0754242.1"/>
    </source>
</evidence>
<feature type="chain" id="PRO_5041373228" description="Ubiquitin 3 binding protein But2 C-terminal domain-containing protein" evidence="1">
    <location>
        <begin position="20"/>
        <end position="210"/>
    </location>
</feature>
<feature type="signal peptide" evidence="1">
    <location>
        <begin position="1"/>
        <end position="19"/>
    </location>
</feature>
<evidence type="ECO:0000256" key="1">
    <source>
        <dbReference type="SAM" id="SignalP"/>
    </source>
</evidence>
<sequence>MILHTILTAVLALSGTTAAAAIAPRGDGPKANRTVVGPVPAFKVTGFSAVALPLSLRVGYNFNLTISPLLTNLTCFYLGTTPDRDLSSTPWTPCLSPTDPDANTGVSFRWTRHYEGALAGQLALVRQVDPAAYYPDDVVDEAVHDVPADETRRVDPDGQFRRTVYEGPEDFEVQAWRFERDLVGLGLAGGGRGVGRRFDWEGRGEGEGGG</sequence>
<reference evidence="2" key="1">
    <citation type="submission" date="2023-06" db="EMBL/GenBank/DDBJ databases">
        <title>Genome-scale phylogeny and comparative genomics of the fungal order Sordariales.</title>
        <authorList>
            <consortium name="Lawrence Berkeley National Laboratory"/>
            <person name="Hensen N."/>
            <person name="Bonometti L."/>
            <person name="Westerberg I."/>
            <person name="Brannstrom I.O."/>
            <person name="Guillou S."/>
            <person name="Cros-Aarteil S."/>
            <person name="Calhoun S."/>
            <person name="Haridas S."/>
            <person name="Kuo A."/>
            <person name="Mondo S."/>
            <person name="Pangilinan J."/>
            <person name="Riley R."/>
            <person name="LaButti K."/>
            <person name="Andreopoulos B."/>
            <person name="Lipzen A."/>
            <person name="Chen C."/>
            <person name="Yanf M."/>
            <person name="Daum C."/>
            <person name="Ng V."/>
            <person name="Clum A."/>
            <person name="Steindorff A."/>
            <person name="Ohm R."/>
            <person name="Martin F."/>
            <person name="Silar P."/>
            <person name="Natvig D."/>
            <person name="Lalanne C."/>
            <person name="Gautier V."/>
            <person name="Ament-velasquez S.L."/>
            <person name="Kruys A."/>
            <person name="Hutchinson M.I."/>
            <person name="Powell A.J."/>
            <person name="Barry K."/>
            <person name="Miller A.N."/>
            <person name="Grigoriev I.V."/>
            <person name="Debuchy R."/>
            <person name="Gladieux P."/>
            <person name="Thoren M.H."/>
            <person name="Johannesson H."/>
        </authorList>
    </citation>
    <scope>NUCLEOTIDE SEQUENCE</scope>
    <source>
        <strain evidence="2">SMH3187-1</strain>
    </source>
</reference>
<keyword evidence="1" id="KW-0732">Signal</keyword>
<evidence type="ECO:0008006" key="4">
    <source>
        <dbReference type="Google" id="ProtNLM"/>
    </source>
</evidence>
<accession>A0AA40FAH6</accession>
<evidence type="ECO:0000313" key="3">
    <source>
        <dbReference type="Proteomes" id="UP001172155"/>
    </source>
</evidence>
<keyword evidence="3" id="KW-1185">Reference proteome</keyword>
<organism evidence="2 3">
    <name type="scientific">Schizothecium vesticola</name>
    <dbReference type="NCBI Taxonomy" id="314040"/>
    <lineage>
        <taxon>Eukaryota</taxon>
        <taxon>Fungi</taxon>
        <taxon>Dikarya</taxon>
        <taxon>Ascomycota</taxon>
        <taxon>Pezizomycotina</taxon>
        <taxon>Sordariomycetes</taxon>
        <taxon>Sordariomycetidae</taxon>
        <taxon>Sordariales</taxon>
        <taxon>Schizotheciaceae</taxon>
        <taxon>Schizothecium</taxon>
    </lineage>
</organism>
<comment type="caution">
    <text evidence="2">The sequence shown here is derived from an EMBL/GenBank/DDBJ whole genome shotgun (WGS) entry which is preliminary data.</text>
</comment>
<proteinExistence type="predicted"/>